<sequence length="260" mass="28102">MKRVLIIAASAIAVATVATPAAAQNMGNRQALTDGRWTAGADRPGSDRWNATVDGRWYAGWDAPGGWNGYRPLRRGAHLPPYWFDTRFRVPNYTRWNLAAPAYGFFWFRYYDDAVLVDRDGQVWDSVSGVPWGGASASASSSAYAYSGAQARAGSGYYYESPGGGNVPPAAAPPAVQYRQGCGCNNGYYGQGGGYVMVPTTTVVVVQGAPSVTTTTTTTTTTVEEVYETHETYYTTETVRAPAPAPAPRRIPERGKLMRR</sequence>
<protein>
    <submittedName>
        <fullName evidence="3">RcnB family protein</fullName>
    </submittedName>
</protein>
<dbReference type="EMBL" id="CP049109">
    <property type="protein sequence ID" value="QIG81287.1"/>
    <property type="molecule type" value="Genomic_DNA"/>
</dbReference>
<dbReference type="Gene3D" id="3.10.450.160">
    <property type="entry name" value="inner membrane protein cigr"/>
    <property type="match status" value="1"/>
</dbReference>
<reference evidence="3 4" key="1">
    <citation type="submission" date="2020-02" db="EMBL/GenBank/DDBJ databases">
        <authorList>
            <person name="Zheng R.K."/>
            <person name="Sun C.M."/>
        </authorList>
    </citation>
    <scope>NUCLEOTIDE SEQUENCE [LARGE SCALE GENOMIC DNA]</scope>
    <source>
        <strain evidence="4">zrk23</strain>
    </source>
</reference>
<feature type="region of interest" description="Disordered" evidence="1">
    <location>
        <begin position="240"/>
        <end position="260"/>
    </location>
</feature>
<name>A0A6G6Y906_9SPHN</name>
<accession>A0A6G6Y906</accession>
<dbReference type="KEGG" id="spzr:G5C33_16865"/>
<dbReference type="Proteomes" id="UP000501568">
    <property type="component" value="Chromosome"/>
</dbReference>
<feature type="chain" id="PRO_5026329079" evidence="2">
    <location>
        <begin position="24"/>
        <end position="260"/>
    </location>
</feature>
<organism evidence="3 4">
    <name type="scientific">Stakelama tenebrarum</name>
    <dbReference type="NCBI Taxonomy" id="2711215"/>
    <lineage>
        <taxon>Bacteria</taxon>
        <taxon>Pseudomonadati</taxon>
        <taxon>Pseudomonadota</taxon>
        <taxon>Alphaproteobacteria</taxon>
        <taxon>Sphingomonadales</taxon>
        <taxon>Sphingomonadaceae</taxon>
        <taxon>Stakelama</taxon>
    </lineage>
</organism>
<keyword evidence="2" id="KW-0732">Signal</keyword>
<proteinExistence type="predicted"/>
<dbReference type="RefSeq" id="WP_165328213.1">
    <property type="nucleotide sequence ID" value="NZ_CP049109.1"/>
</dbReference>
<gene>
    <name evidence="3" type="ORF">G5C33_16865</name>
</gene>
<feature type="compositionally biased region" description="Basic and acidic residues" evidence="1">
    <location>
        <begin position="250"/>
        <end position="260"/>
    </location>
</feature>
<evidence type="ECO:0000256" key="2">
    <source>
        <dbReference type="SAM" id="SignalP"/>
    </source>
</evidence>
<evidence type="ECO:0000313" key="3">
    <source>
        <dbReference type="EMBL" id="QIG81287.1"/>
    </source>
</evidence>
<keyword evidence="4" id="KW-1185">Reference proteome</keyword>
<feature type="signal peptide" evidence="2">
    <location>
        <begin position="1"/>
        <end position="23"/>
    </location>
</feature>
<evidence type="ECO:0000256" key="1">
    <source>
        <dbReference type="SAM" id="MobiDB-lite"/>
    </source>
</evidence>
<dbReference type="AlphaFoldDB" id="A0A6G6Y906"/>
<dbReference type="Pfam" id="PF11776">
    <property type="entry name" value="RcnB"/>
    <property type="match status" value="1"/>
</dbReference>
<dbReference type="InterPro" id="IPR024572">
    <property type="entry name" value="RcnB"/>
</dbReference>
<evidence type="ECO:0000313" key="4">
    <source>
        <dbReference type="Proteomes" id="UP000501568"/>
    </source>
</evidence>